<dbReference type="Proteomes" id="UP001058872">
    <property type="component" value="Chromosome"/>
</dbReference>
<evidence type="ECO:0000313" key="2">
    <source>
        <dbReference type="Proteomes" id="UP001058872"/>
    </source>
</evidence>
<proteinExistence type="predicted"/>
<sequence length="61" mass="6419">MGVDGVGENIKGPTIGQSIAFARDRSSDITRFADIVGVLARGARILVRTRNIGVPVGIKAR</sequence>
<protein>
    <submittedName>
        <fullName evidence="1">Uncharacterized protein</fullName>
    </submittedName>
</protein>
<dbReference type="EMBL" id="CP028989">
    <property type="protein sequence ID" value="UUO66965.1"/>
    <property type="molecule type" value="Genomic_DNA"/>
</dbReference>
<name>A0AAE9NDF8_9BRAD</name>
<dbReference type="AlphaFoldDB" id="A0AAE9NDF8"/>
<reference evidence="1" key="1">
    <citation type="submission" date="2018-04" db="EMBL/GenBank/DDBJ databases">
        <title>Genomes of Endosymbiotic and Endophytic Bradyrhizobium Publication status.</title>
        <authorList>
            <person name="Guha S."/>
            <person name="Jorrin B."/>
            <person name="Sarkar M."/>
            <person name="Poole P.S."/>
            <person name="DasGupta M."/>
        </authorList>
    </citation>
    <scope>NUCLEOTIDE SEQUENCE</scope>
    <source>
        <strain evidence="1">WBOS16</strain>
    </source>
</reference>
<organism evidence="1 2">
    <name type="scientific">Bradyrhizobium betae</name>
    <dbReference type="NCBI Taxonomy" id="244734"/>
    <lineage>
        <taxon>Bacteria</taxon>
        <taxon>Pseudomonadati</taxon>
        <taxon>Pseudomonadota</taxon>
        <taxon>Alphaproteobacteria</taxon>
        <taxon>Hyphomicrobiales</taxon>
        <taxon>Nitrobacteraceae</taxon>
        <taxon>Bradyrhizobium</taxon>
    </lineage>
</organism>
<gene>
    <name evidence="1" type="ORF">DCM83_18335</name>
</gene>
<accession>A0AAE9NDF8</accession>
<evidence type="ECO:0000313" key="1">
    <source>
        <dbReference type="EMBL" id="UUO66965.1"/>
    </source>
</evidence>